<dbReference type="RefSeq" id="WP_267560733.1">
    <property type="nucleotide sequence ID" value="NZ_JAPNTZ010000001.1"/>
</dbReference>
<keyword evidence="3" id="KW-1185">Reference proteome</keyword>
<feature type="region of interest" description="Disordered" evidence="1">
    <location>
        <begin position="208"/>
        <end position="228"/>
    </location>
</feature>
<comment type="caution">
    <text evidence="2">The sequence shown here is derived from an EMBL/GenBank/DDBJ whole genome shotgun (WGS) entry which is preliminary data.</text>
</comment>
<protein>
    <submittedName>
        <fullName evidence="2">Uncharacterized protein</fullName>
    </submittedName>
</protein>
<reference evidence="2" key="1">
    <citation type="submission" date="2022-11" db="EMBL/GenBank/DDBJ databases">
        <authorList>
            <person name="Somphong A."/>
            <person name="Phongsopitanun W."/>
        </authorList>
    </citation>
    <scope>NUCLEOTIDE SEQUENCE</scope>
    <source>
        <strain evidence="2">Pm04-4</strain>
    </source>
</reference>
<organism evidence="2 3">
    <name type="scientific">Paractinoplanes pyxinae</name>
    <dbReference type="NCBI Taxonomy" id="2997416"/>
    <lineage>
        <taxon>Bacteria</taxon>
        <taxon>Bacillati</taxon>
        <taxon>Actinomycetota</taxon>
        <taxon>Actinomycetes</taxon>
        <taxon>Micromonosporales</taxon>
        <taxon>Micromonosporaceae</taxon>
        <taxon>Paractinoplanes</taxon>
    </lineage>
</organism>
<sequence length="228" mass="24778">MLKSATDEVEWVAVGAREFLTVGGLLPDAFPSYARVFHPAHLDGGEVRWAEVAAANGRRAHAGMQWVALTGSWELYNNVAQPGLRNEPPVVGSLPRIQARHLVKVLERFTTTADACFYGVWDGFTDLDLPTEGTATLTMPGDRRMLLLSGRLADASLIFDQSANLWWPKDRAWCVATDIDLNSTYIGGSDACVEAVLGEGSLETWRASPNDRIDGASDTLNPLPPRAA</sequence>
<evidence type="ECO:0000256" key="1">
    <source>
        <dbReference type="SAM" id="MobiDB-lite"/>
    </source>
</evidence>
<evidence type="ECO:0000313" key="2">
    <source>
        <dbReference type="EMBL" id="MCY1136940.1"/>
    </source>
</evidence>
<evidence type="ECO:0000313" key="3">
    <source>
        <dbReference type="Proteomes" id="UP001151002"/>
    </source>
</evidence>
<dbReference type="Proteomes" id="UP001151002">
    <property type="component" value="Unassembled WGS sequence"/>
</dbReference>
<gene>
    <name evidence="2" type="ORF">OWR29_02955</name>
</gene>
<dbReference type="EMBL" id="JAPNTZ010000001">
    <property type="protein sequence ID" value="MCY1136940.1"/>
    <property type="molecule type" value="Genomic_DNA"/>
</dbReference>
<proteinExistence type="predicted"/>
<name>A0ABT4ARS4_9ACTN</name>
<accession>A0ABT4ARS4</accession>